<dbReference type="EMBL" id="LR031569">
    <property type="protein sequence ID" value="VDC68338.1"/>
    <property type="molecule type" value="Genomic_DNA"/>
</dbReference>
<gene>
    <name evidence="3" type="ORF">BRAA06T26878Z</name>
    <name evidence="2" type="ORF">BRAPAZ1V2_A06P47290.2</name>
</gene>
<dbReference type="Proteomes" id="UP000694005">
    <property type="component" value="Chromosome A06"/>
</dbReference>
<feature type="compositionally biased region" description="Basic residues" evidence="1">
    <location>
        <begin position="161"/>
        <end position="174"/>
    </location>
</feature>
<evidence type="ECO:0000313" key="5">
    <source>
        <dbReference type="Proteomes" id="UP000011750"/>
    </source>
</evidence>
<accession>M4E9G6</accession>
<dbReference type="AlphaFoldDB" id="A0A3P5Z7W3"/>
<sequence length="174" mass="18869">MPKVIEDILPIQTVAKSSTVLQPHHTTSQFGGSEAFSEKTVSSFQGATSSKDSLNIAFEHLSPNAKLTSASTLAGSPSAHTTPVQIMDNAPSAIISKESVTPSGTDPTNMTPPSTKFIQEHVNMESDFHINEQMDEYGSVSRGGRLLKPTQRYQEMEWHTVRGRGNRGRKGRGS</sequence>
<reference evidence="5" key="1">
    <citation type="journal article" date="2011" name="Nat. Genet.">
        <title>The genome of the mesopolyploid crop species Brassica rapa.</title>
        <authorList>
            <consortium name="Brassica rapa Genome Sequencing Project Consortium"/>
            <person name="Wang X."/>
            <person name="Wang H."/>
            <person name="Wang J."/>
            <person name="Sun R."/>
            <person name="Wu J."/>
            <person name="Liu S."/>
            <person name="Bai Y."/>
            <person name="Mun J.H."/>
            <person name="Bancroft I."/>
            <person name="Cheng F."/>
            <person name="Huang S."/>
            <person name="Li X."/>
            <person name="Hua W."/>
            <person name="Wang J."/>
            <person name="Wang X."/>
            <person name="Freeling M."/>
            <person name="Pires J.C."/>
            <person name="Paterson A.H."/>
            <person name="Chalhoub B."/>
            <person name="Wang B."/>
            <person name="Hayward A."/>
            <person name="Sharpe A.G."/>
            <person name="Park B.S."/>
            <person name="Weisshaar B."/>
            <person name="Liu B."/>
            <person name="Li B."/>
            <person name="Liu B."/>
            <person name="Tong C."/>
            <person name="Song C."/>
            <person name="Duran C."/>
            <person name="Peng C."/>
            <person name="Geng C."/>
            <person name="Koh C."/>
            <person name="Lin C."/>
            <person name="Edwards D."/>
            <person name="Mu D."/>
            <person name="Shen D."/>
            <person name="Soumpourou E."/>
            <person name="Li F."/>
            <person name="Fraser F."/>
            <person name="Conant G."/>
            <person name="Lassalle G."/>
            <person name="King G.J."/>
            <person name="Bonnema G."/>
            <person name="Tang H."/>
            <person name="Wang H."/>
            <person name="Belcram H."/>
            <person name="Zhou H."/>
            <person name="Hirakawa H."/>
            <person name="Abe H."/>
            <person name="Guo H."/>
            <person name="Wang H."/>
            <person name="Jin H."/>
            <person name="Parkin I.A."/>
            <person name="Batley J."/>
            <person name="Kim J.S."/>
            <person name="Just J."/>
            <person name="Li J."/>
            <person name="Xu J."/>
            <person name="Deng J."/>
            <person name="Kim J.A."/>
            <person name="Li J."/>
            <person name="Yu J."/>
            <person name="Meng J."/>
            <person name="Wang J."/>
            <person name="Min J."/>
            <person name="Poulain J."/>
            <person name="Wang J."/>
            <person name="Hatakeyama K."/>
            <person name="Wu K."/>
            <person name="Wang L."/>
            <person name="Fang L."/>
            <person name="Trick M."/>
            <person name="Links M.G."/>
            <person name="Zhao M."/>
            <person name="Jin M."/>
            <person name="Ramchiary N."/>
            <person name="Drou N."/>
            <person name="Berkman P.J."/>
            <person name="Cai Q."/>
            <person name="Huang Q."/>
            <person name="Li R."/>
            <person name="Tabata S."/>
            <person name="Cheng S."/>
            <person name="Zhang S."/>
            <person name="Zhang S."/>
            <person name="Huang S."/>
            <person name="Sato S."/>
            <person name="Sun S."/>
            <person name="Kwon S.J."/>
            <person name="Choi S.R."/>
            <person name="Lee T.H."/>
            <person name="Fan W."/>
            <person name="Zhao X."/>
            <person name="Tan X."/>
            <person name="Xu X."/>
            <person name="Wang Y."/>
            <person name="Qiu Y."/>
            <person name="Yin Y."/>
            <person name="Li Y."/>
            <person name="Du Y."/>
            <person name="Liao Y."/>
            <person name="Lim Y."/>
            <person name="Narusaka Y."/>
            <person name="Wang Y."/>
            <person name="Wang Z."/>
            <person name="Li Z."/>
            <person name="Wang Z."/>
            <person name="Xiong Z."/>
            <person name="Zhang Z."/>
        </authorList>
    </citation>
    <scope>NUCLEOTIDE SEQUENCE [LARGE SCALE GENOMIC DNA]</scope>
    <source>
        <strain evidence="5">cv. Chiifu-401-42</strain>
    </source>
</reference>
<keyword evidence="5" id="KW-1185">Reference proteome</keyword>
<organism evidence="3">
    <name type="scientific">Brassica campestris</name>
    <name type="common">Field mustard</name>
    <dbReference type="NCBI Taxonomy" id="3711"/>
    <lineage>
        <taxon>Eukaryota</taxon>
        <taxon>Viridiplantae</taxon>
        <taxon>Streptophyta</taxon>
        <taxon>Embryophyta</taxon>
        <taxon>Tracheophyta</taxon>
        <taxon>Spermatophyta</taxon>
        <taxon>Magnoliopsida</taxon>
        <taxon>eudicotyledons</taxon>
        <taxon>Gunneridae</taxon>
        <taxon>Pentapetalae</taxon>
        <taxon>rosids</taxon>
        <taxon>malvids</taxon>
        <taxon>Brassicales</taxon>
        <taxon>Brassicaceae</taxon>
        <taxon>Brassiceae</taxon>
        <taxon>Brassica</taxon>
    </lineage>
</organism>
<dbReference type="Gramene" id="A06p47290.2_BraZ1">
    <property type="protein sequence ID" value="A06p47290.2_BraZ1.CDS.1"/>
    <property type="gene ID" value="A06g47290.2_BraZ1"/>
</dbReference>
<evidence type="ECO:0000313" key="4">
    <source>
        <dbReference type="EnsemblPlants" id="Bra025422.1-P"/>
    </source>
</evidence>
<proteinExistence type="predicted"/>
<evidence type="ECO:0000256" key="1">
    <source>
        <dbReference type="SAM" id="MobiDB-lite"/>
    </source>
</evidence>
<dbReference type="EnsemblPlants" id="Bra025422.1">
    <property type="protein sequence ID" value="Bra025422.1-P"/>
    <property type="gene ID" value="Bra025422"/>
</dbReference>
<feature type="region of interest" description="Disordered" evidence="1">
    <location>
        <begin position="151"/>
        <end position="174"/>
    </location>
</feature>
<dbReference type="Proteomes" id="UP000011750">
    <property type="component" value="Chromosome A06"/>
</dbReference>
<evidence type="ECO:0000313" key="2">
    <source>
        <dbReference type="EMBL" id="CAG7872489.1"/>
    </source>
</evidence>
<dbReference type="HOGENOM" id="CLU_1542240_0_0_1"/>
<protein>
    <submittedName>
        <fullName evidence="3 4">Uncharacterized protein</fullName>
    </submittedName>
</protein>
<reference evidence="4" key="4">
    <citation type="submission" date="2023-03" db="UniProtKB">
        <authorList>
            <consortium name="EnsemblPlants"/>
        </authorList>
    </citation>
    <scope>IDENTIFICATION</scope>
    <source>
        <strain evidence="4">cv. Chiifu-401-42</strain>
    </source>
</reference>
<name>A0A3P5Z7W3_BRACM</name>
<accession>A0A3P5Z7W3</accession>
<evidence type="ECO:0000313" key="3">
    <source>
        <dbReference type="EMBL" id="VDC68338.1"/>
    </source>
</evidence>
<dbReference type="Gramene" id="Bra025422.1">
    <property type="protein sequence ID" value="Bra025422.1-P"/>
    <property type="gene ID" value="Bra025422"/>
</dbReference>
<reference evidence="5" key="2">
    <citation type="journal article" date="2018" name="Hortic Res">
        <title>Improved Brassica rapa reference genome by single-molecule sequencing and chromosome conformation capture technologies.</title>
        <authorList>
            <person name="Zhang L."/>
            <person name="Cai X."/>
            <person name="Wu J."/>
            <person name="Liu M."/>
            <person name="Grob S."/>
            <person name="Cheng F."/>
            <person name="Liang J."/>
            <person name="Cai C."/>
            <person name="Liu Z."/>
            <person name="Liu B."/>
            <person name="Wang F."/>
            <person name="Li S."/>
            <person name="Liu F."/>
            <person name="Li X."/>
            <person name="Cheng L."/>
            <person name="Yang W."/>
            <person name="Li M.H."/>
            <person name="Grossniklaus U."/>
            <person name="Zheng H."/>
            <person name="Wang X."/>
        </authorList>
    </citation>
    <scope>NUCLEOTIDE SEQUENCE [LARGE SCALE GENOMIC DNA]</scope>
    <source>
        <strain evidence="5">cv. Chiifu-401-42</strain>
    </source>
</reference>
<reference evidence="3" key="3">
    <citation type="submission" date="2018-11" db="EMBL/GenBank/DDBJ databases">
        <authorList>
            <consortium name="Genoscope - CEA"/>
            <person name="William W."/>
        </authorList>
    </citation>
    <scope>NUCLEOTIDE SEQUENCE</scope>
</reference>
<dbReference type="EMBL" id="LS974622">
    <property type="protein sequence ID" value="CAG7872489.1"/>
    <property type="molecule type" value="Genomic_DNA"/>
</dbReference>